<dbReference type="Proteomes" id="UP000271469">
    <property type="component" value="Chromosome"/>
</dbReference>
<dbReference type="EMBL" id="CP033972">
    <property type="protein sequence ID" value="AZG47778.1"/>
    <property type="molecule type" value="Genomic_DNA"/>
</dbReference>
<evidence type="ECO:0000259" key="4">
    <source>
        <dbReference type="SMART" id="SM00829"/>
    </source>
</evidence>
<dbReference type="SMART" id="SM00829">
    <property type="entry name" value="PKS_ER"/>
    <property type="match status" value="1"/>
</dbReference>
<protein>
    <recommendedName>
        <fullName evidence="3">Zinc-type alcohol dehydrogenase-like protein</fullName>
    </recommendedName>
</protein>
<dbReference type="InterPro" id="IPR014182">
    <property type="entry name" value="ADH_Zn_typ-1"/>
</dbReference>
<dbReference type="AlphaFoldDB" id="A0A3G8JS63"/>
<comment type="similarity">
    <text evidence="1 3">Belongs to the zinc-containing alcohol dehydrogenase family. Quinone oxidoreductase subfamily.</text>
</comment>
<sequence>MPSTTDAIVATAPAPVDDETSFVPLDITIDDPGPHDLLVEVRAVAVNPVDVKVRASFDPADGLKVLGYDAAGVVVGVGAEVTRFGIGDEVYYAGVINRPGSNAGLQLVDERIVGHKPSSLSFGDAAALPLTTITAWEVLFDQLHLHKASAGTLLVVAGAGGVGSMTIQLARALTDMTVIATASREDSVAWVRDLGAHHVVDPRSLRQEIPALAPHGVDAIFSPHSDGNVETYAEIMGVHGEVVAIDEPEGLDTLPLKSKSQTWHWELMFSKPLYRPEDDSQHRLLDDVAALVDSGRIRSTANRRLDGFTVENLREAHRISESGGAIGKVVIVR</sequence>
<keyword evidence="3" id="KW-0862">Zinc</keyword>
<dbReference type="Pfam" id="PF08240">
    <property type="entry name" value="ADH_N"/>
    <property type="match status" value="1"/>
</dbReference>
<dbReference type="Pfam" id="PF00107">
    <property type="entry name" value="ADH_zinc_N"/>
    <property type="match status" value="1"/>
</dbReference>
<keyword evidence="6" id="KW-1185">Reference proteome</keyword>
<keyword evidence="3" id="KW-0560">Oxidoreductase</keyword>
<dbReference type="KEGG" id="gom:D7316_04390"/>
<dbReference type="OrthoDB" id="3175656at2"/>
<organism evidence="5 6">
    <name type="scientific">Gordonia insulae</name>
    <dbReference type="NCBI Taxonomy" id="2420509"/>
    <lineage>
        <taxon>Bacteria</taxon>
        <taxon>Bacillati</taxon>
        <taxon>Actinomycetota</taxon>
        <taxon>Actinomycetes</taxon>
        <taxon>Mycobacteriales</taxon>
        <taxon>Gordoniaceae</taxon>
        <taxon>Gordonia</taxon>
    </lineage>
</organism>
<feature type="domain" description="Enoyl reductase (ER)" evidence="4">
    <location>
        <begin position="15"/>
        <end position="331"/>
    </location>
</feature>
<dbReference type="InterPro" id="IPR051603">
    <property type="entry name" value="Zinc-ADH_QOR/CCCR"/>
</dbReference>
<dbReference type="InterPro" id="IPR011032">
    <property type="entry name" value="GroES-like_sf"/>
</dbReference>
<evidence type="ECO:0000256" key="2">
    <source>
        <dbReference type="ARBA" id="ARBA00022857"/>
    </source>
</evidence>
<dbReference type="PANTHER" id="PTHR44154:SF1">
    <property type="entry name" value="QUINONE OXIDOREDUCTASE"/>
    <property type="match status" value="1"/>
</dbReference>
<evidence type="ECO:0000256" key="1">
    <source>
        <dbReference type="ARBA" id="ARBA00010371"/>
    </source>
</evidence>
<dbReference type="InterPro" id="IPR013154">
    <property type="entry name" value="ADH-like_N"/>
</dbReference>
<dbReference type="InterPro" id="IPR020843">
    <property type="entry name" value="ER"/>
</dbReference>
<reference evidence="5 6" key="1">
    <citation type="submission" date="2018-11" db="EMBL/GenBank/DDBJ databases">
        <title>Gordonia insulae sp. nov., isolated from an island soil.</title>
        <authorList>
            <person name="Kim Y.S."/>
            <person name="Kim S.B."/>
        </authorList>
    </citation>
    <scope>NUCLEOTIDE SEQUENCE [LARGE SCALE GENOMIC DNA]</scope>
    <source>
        <strain evidence="5 6">MMS17-SY073</strain>
    </source>
</reference>
<keyword evidence="2" id="KW-0521">NADP</keyword>
<dbReference type="RefSeq" id="WP_124710087.1">
    <property type="nucleotide sequence ID" value="NZ_CP033972.1"/>
</dbReference>
<dbReference type="Gene3D" id="3.40.50.720">
    <property type="entry name" value="NAD(P)-binding Rossmann-like Domain"/>
    <property type="match status" value="1"/>
</dbReference>
<evidence type="ECO:0000256" key="3">
    <source>
        <dbReference type="RuleBase" id="RU364000"/>
    </source>
</evidence>
<evidence type="ECO:0000313" key="5">
    <source>
        <dbReference type="EMBL" id="AZG47778.1"/>
    </source>
</evidence>
<dbReference type="InterPro" id="IPR036291">
    <property type="entry name" value="NAD(P)-bd_dom_sf"/>
</dbReference>
<dbReference type="GO" id="GO:0008270">
    <property type="term" value="F:zinc ion binding"/>
    <property type="evidence" value="ECO:0007669"/>
    <property type="project" value="InterPro"/>
</dbReference>
<proteinExistence type="inferred from homology"/>
<dbReference type="InterPro" id="IPR013149">
    <property type="entry name" value="ADH-like_C"/>
</dbReference>
<gene>
    <name evidence="5" type="ORF">D7316_04390</name>
</gene>
<dbReference type="PANTHER" id="PTHR44154">
    <property type="entry name" value="QUINONE OXIDOREDUCTASE"/>
    <property type="match status" value="1"/>
</dbReference>
<keyword evidence="3" id="KW-0479">Metal-binding</keyword>
<dbReference type="Gene3D" id="3.90.180.10">
    <property type="entry name" value="Medium-chain alcohol dehydrogenases, catalytic domain"/>
    <property type="match status" value="1"/>
</dbReference>
<dbReference type="SUPFAM" id="SSF50129">
    <property type="entry name" value="GroES-like"/>
    <property type="match status" value="1"/>
</dbReference>
<name>A0A3G8JS63_9ACTN</name>
<dbReference type="NCBIfam" id="TIGR02817">
    <property type="entry name" value="adh_fam_1"/>
    <property type="match status" value="1"/>
</dbReference>
<dbReference type="SUPFAM" id="SSF51735">
    <property type="entry name" value="NAD(P)-binding Rossmann-fold domains"/>
    <property type="match status" value="1"/>
</dbReference>
<accession>A0A3G8JS63</accession>
<evidence type="ECO:0000313" key="6">
    <source>
        <dbReference type="Proteomes" id="UP000271469"/>
    </source>
</evidence>
<dbReference type="CDD" id="cd08252">
    <property type="entry name" value="AL_MDR"/>
    <property type="match status" value="1"/>
</dbReference>
<dbReference type="GO" id="GO:0016491">
    <property type="term" value="F:oxidoreductase activity"/>
    <property type="evidence" value="ECO:0007669"/>
    <property type="project" value="UniProtKB-KW"/>
</dbReference>